<keyword evidence="5" id="KW-0472">Membrane</keyword>
<evidence type="ECO:0000256" key="4">
    <source>
        <dbReference type="ARBA" id="ARBA00022989"/>
    </source>
</evidence>
<evidence type="ECO:0000313" key="6">
    <source>
        <dbReference type="EMBL" id="QEP35448.1"/>
    </source>
</evidence>
<dbReference type="SUPFAM" id="SSF103473">
    <property type="entry name" value="MFS general substrate transporter"/>
    <property type="match status" value="1"/>
</dbReference>
<dbReference type="Gene3D" id="1.20.1720.10">
    <property type="entry name" value="Multidrug resistance protein D"/>
    <property type="match status" value="1"/>
</dbReference>
<dbReference type="Pfam" id="PF07690">
    <property type="entry name" value="MFS_1"/>
    <property type="match status" value="1"/>
</dbReference>
<reference evidence="6 7" key="1">
    <citation type="submission" date="2019-09" db="EMBL/GenBank/DDBJ databases">
        <title>Complete genome sequencing of four Arcobacter species reveals a diverse suite of mobile elements.</title>
        <authorList>
            <person name="Miller W.G."/>
            <person name="Yee E."/>
            <person name="Bono J.L."/>
        </authorList>
    </citation>
    <scope>NUCLEOTIDE SEQUENCE [LARGE SCALE GENOMIC DNA]</scope>
    <source>
        <strain evidence="6 7">LMG 26638</strain>
    </source>
</reference>
<dbReference type="OrthoDB" id="9814303at2"/>
<dbReference type="InterPro" id="IPR036259">
    <property type="entry name" value="MFS_trans_sf"/>
</dbReference>
<keyword evidence="2" id="KW-0813">Transport</keyword>
<reference evidence="7" key="2">
    <citation type="submission" date="2019-09" db="EMBL/GenBank/DDBJ databases">
        <title>Complete genome sequencing of four Arcobacter species reveals a diverse suite of mobile elements.</title>
        <authorList>
            <person name="On S.L.W."/>
            <person name="Miller W.G."/>
            <person name="Biggs P."/>
            <person name="Cornelius A."/>
            <person name="Vandamme P."/>
        </authorList>
    </citation>
    <scope>NUCLEOTIDE SEQUENCE [LARGE SCALE GENOMIC DNA]</scope>
    <source>
        <strain evidence="7">LMG 26638</strain>
    </source>
</reference>
<dbReference type="PROSITE" id="PS00216">
    <property type="entry name" value="SUGAR_TRANSPORT_1"/>
    <property type="match status" value="1"/>
</dbReference>
<dbReference type="GO" id="GO:0005886">
    <property type="term" value="C:plasma membrane"/>
    <property type="evidence" value="ECO:0007669"/>
    <property type="project" value="TreeGrafter"/>
</dbReference>
<reference evidence="6 7" key="3">
    <citation type="submission" date="2019-09" db="EMBL/GenBank/DDBJ databases">
        <title>Taxonomic note: a critical rebuttal of the proposed division of the genus Arcobacter into six genera, emended descriptions of Arcobacter anaerophilus and the genus Arcobacter, and an assessment of genus-level boundaries for Epsilonproteobacteria using in silico genomic comparator tools.</title>
        <authorList>
            <person name="On S.L.W."/>
            <person name="Miller W.G."/>
            <person name="Biggs P."/>
            <person name="Cornelius A."/>
            <person name="Vandamme P."/>
        </authorList>
    </citation>
    <scope>NUCLEOTIDE SEQUENCE [LARGE SCALE GENOMIC DNA]</scope>
    <source>
        <strain evidence="6 7">LMG 26638</strain>
    </source>
</reference>
<protein>
    <submittedName>
        <fullName evidence="6">Drug resistance transporter, Bcr/CflA family</fullName>
    </submittedName>
</protein>
<name>A0A5C2HB45_9BACT</name>
<keyword evidence="3" id="KW-0812">Transmembrane</keyword>
<evidence type="ECO:0000256" key="1">
    <source>
        <dbReference type="ARBA" id="ARBA00004141"/>
    </source>
</evidence>
<dbReference type="GO" id="GO:1990961">
    <property type="term" value="P:xenobiotic detoxification by transmembrane export across the plasma membrane"/>
    <property type="evidence" value="ECO:0007669"/>
    <property type="project" value="TreeGrafter"/>
</dbReference>
<dbReference type="RefSeq" id="WP_130234338.1">
    <property type="nucleotide sequence ID" value="NZ_BMEF01000054.1"/>
</dbReference>
<dbReference type="KEGG" id="apai:APAC_2390"/>
<sequence length="193" mass="21650">MNINEKYIMPKGFVVILAMLTSITPLAIDVYLPSFIQMSEYFYTSIDQIEITLSIYLLGFALGQLIGGPLSDRYGRKIFIFSGLVVYIIFSFLISLSSSVEQLWVFRFFQALGGGFAVVNTSAIVRDIYHGREGAKVFSVISMIMMIAPMIVPIIGGLISSMILTLLVVPVIYKLINPVDKFFRKFYEVGQVK</sequence>
<gene>
    <name evidence="6" type="ORF">APAC_2390</name>
</gene>
<accession>A0A5C2HB45</accession>
<evidence type="ECO:0000256" key="3">
    <source>
        <dbReference type="ARBA" id="ARBA00022692"/>
    </source>
</evidence>
<comment type="subcellular location">
    <subcellularLocation>
        <location evidence="1">Membrane</location>
        <topology evidence="1">Multi-pass membrane protein</topology>
    </subcellularLocation>
</comment>
<dbReference type="InterPro" id="IPR005829">
    <property type="entry name" value="Sugar_transporter_CS"/>
</dbReference>
<evidence type="ECO:0000313" key="7">
    <source>
        <dbReference type="Proteomes" id="UP000322726"/>
    </source>
</evidence>
<dbReference type="AlphaFoldDB" id="A0A5C2HB45"/>
<dbReference type="EMBL" id="CP035928">
    <property type="protein sequence ID" value="QEP35448.1"/>
    <property type="molecule type" value="Genomic_DNA"/>
</dbReference>
<proteinExistence type="predicted"/>
<dbReference type="Proteomes" id="UP000322726">
    <property type="component" value="Chromosome"/>
</dbReference>
<dbReference type="PANTHER" id="PTHR23502">
    <property type="entry name" value="MAJOR FACILITATOR SUPERFAMILY"/>
    <property type="match status" value="1"/>
</dbReference>
<evidence type="ECO:0000256" key="2">
    <source>
        <dbReference type="ARBA" id="ARBA00022448"/>
    </source>
</evidence>
<keyword evidence="7" id="KW-1185">Reference proteome</keyword>
<dbReference type="InterPro" id="IPR011701">
    <property type="entry name" value="MFS"/>
</dbReference>
<dbReference type="GO" id="GO:0022857">
    <property type="term" value="F:transmembrane transporter activity"/>
    <property type="evidence" value="ECO:0007669"/>
    <property type="project" value="InterPro"/>
</dbReference>
<dbReference type="PROSITE" id="PS50850">
    <property type="entry name" value="MFS"/>
    <property type="match status" value="1"/>
</dbReference>
<dbReference type="PANTHER" id="PTHR23502:SF132">
    <property type="entry name" value="POLYAMINE TRANSPORTER 2-RELATED"/>
    <property type="match status" value="1"/>
</dbReference>
<keyword evidence="4" id="KW-1133">Transmembrane helix</keyword>
<evidence type="ECO:0000256" key="5">
    <source>
        <dbReference type="ARBA" id="ARBA00023136"/>
    </source>
</evidence>
<dbReference type="InterPro" id="IPR020846">
    <property type="entry name" value="MFS_dom"/>
</dbReference>
<organism evidence="6 7">
    <name type="scientific">Malaciobacter pacificus</name>
    <dbReference type="NCBI Taxonomy" id="1080223"/>
    <lineage>
        <taxon>Bacteria</taxon>
        <taxon>Pseudomonadati</taxon>
        <taxon>Campylobacterota</taxon>
        <taxon>Epsilonproteobacteria</taxon>
        <taxon>Campylobacterales</taxon>
        <taxon>Arcobacteraceae</taxon>
        <taxon>Malaciobacter</taxon>
    </lineage>
</organism>